<organism evidence="2 3">
    <name type="scientific">Labrys neptuniae</name>
    <dbReference type="NCBI Taxonomy" id="376174"/>
    <lineage>
        <taxon>Bacteria</taxon>
        <taxon>Pseudomonadati</taxon>
        <taxon>Pseudomonadota</taxon>
        <taxon>Alphaproteobacteria</taxon>
        <taxon>Hyphomicrobiales</taxon>
        <taxon>Xanthobacteraceae</taxon>
        <taxon>Labrys</taxon>
    </lineage>
</organism>
<dbReference type="EMBL" id="JBFNQD010000002">
    <property type="protein sequence ID" value="MEW9305490.1"/>
    <property type="molecule type" value="Genomic_DNA"/>
</dbReference>
<dbReference type="InterPro" id="IPR028098">
    <property type="entry name" value="Glyco_trans_4-like_N"/>
</dbReference>
<protein>
    <submittedName>
        <fullName evidence="2">Glycosyltransferase family 4 protein</fullName>
        <ecNumber evidence="2">2.4.-.-</ecNumber>
    </submittedName>
</protein>
<name>A0ABV3PIN6_9HYPH</name>
<dbReference type="SUPFAM" id="SSF53756">
    <property type="entry name" value="UDP-Glycosyltransferase/glycogen phosphorylase"/>
    <property type="match status" value="1"/>
</dbReference>
<keyword evidence="2" id="KW-0328">Glycosyltransferase</keyword>
<keyword evidence="3" id="KW-1185">Reference proteome</keyword>
<dbReference type="CDD" id="cd03801">
    <property type="entry name" value="GT4_PimA-like"/>
    <property type="match status" value="1"/>
</dbReference>
<evidence type="ECO:0000259" key="1">
    <source>
        <dbReference type="Pfam" id="PF13439"/>
    </source>
</evidence>
<gene>
    <name evidence="2" type="ORF">ABXS05_08085</name>
</gene>
<reference evidence="2 3" key="1">
    <citation type="submission" date="2024-07" db="EMBL/GenBank/DDBJ databases">
        <title>Description of Labrys sedimenti sp. nov., isolated from a diclofenac-degrading enrichment culture.</title>
        <authorList>
            <person name="Tancsics A."/>
            <person name="Csepanyi A."/>
        </authorList>
    </citation>
    <scope>NUCLEOTIDE SEQUENCE [LARGE SCALE GENOMIC DNA]</scope>
    <source>
        <strain evidence="2 3">LMG 23578</strain>
    </source>
</reference>
<dbReference type="PANTHER" id="PTHR12526:SF630">
    <property type="entry name" value="GLYCOSYLTRANSFERASE"/>
    <property type="match status" value="1"/>
</dbReference>
<evidence type="ECO:0000313" key="3">
    <source>
        <dbReference type="Proteomes" id="UP001555786"/>
    </source>
</evidence>
<dbReference type="Pfam" id="PF13439">
    <property type="entry name" value="Glyco_transf_4"/>
    <property type="match status" value="1"/>
</dbReference>
<evidence type="ECO:0000313" key="2">
    <source>
        <dbReference type="EMBL" id="MEW9305490.1"/>
    </source>
</evidence>
<dbReference type="GO" id="GO:0016757">
    <property type="term" value="F:glycosyltransferase activity"/>
    <property type="evidence" value="ECO:0007669"/>
    <property type="project" value="UniProtKB-KW"/>
</dbReference>
<comment type="caution">
    <text evidence="2">The sequence shown here is derived from an EMBL/GenBank/DDBJ whole genome shotgun (WGS) entry which is preliminary data.</text>
</comment>
<dbReference type="Pfam" id="PF13692">
    <property type="entry name" value="Glyco_trans_1_4"/>
    <property type="match status" value="1"/>
</dbReference>
<feature type="domain" description="Glycosyltransferase subfamily 4-like N-terminal" evidence="1">
    <location>
        <begin position="51"/>
        <end position="192"/>
    </location>
</feature>
<proteinExistence type="predicted"/>
<dbReference type="EC" id="2.4.-.-" evidence="2"/>
<dbReference type="RefSeq" id="WP_367623529.1">
    <property type="nucleotide sequence ID" value="NZ_JBFNQD010000002.1"/>
</dbReference>
<dbReference type="Gene3D" id="3.40.50.2000">
    <property type="entry name" value="Glycogen Phosphorylase B"/>
    <property type="match status" value="2"/>
</dbReference>
<sequence length="397" mass="42092">MPQRSAPATQPLHGDEPFASRIDKKLFGVFHFRRELALRILHVLNHTRRLNGHVHLTIDLACMQAQLGHEVAIASGDGDFDALLAAHGVEIIRIDQRQKPLVALRAVAALTRLLRSRRFDIVHAHMMTSAVLCWPACKAAGVPLITTVHNEFARSAVAMGVGRRVIAVSDAVARSMAKRGIPASRIRTVLNGNIGSPRLSAPAGPPAALGTPSILYVGGLHPRKGAPVLLRAFERVAREVPGASLHFVGDGPHRAEYEAMAAAMPCAAAITFHGGWDDPRPFFRGADVFVLPSLAEPAGLVLSEASEAGCAIVASDVGGVPEMLDGGKAGLLVPPDDPARLAEALVSLLVTPGALQDGKSRARANAARMTLDRVVEETFAVYRECLPASAPGQRIEA</sequence>
<keyword evidence="2" id="KW-0808">Transferase</keyword>
<dbReference type="Proteomes" id="UP001555786">
    <property type="component" value="Unassembled WGS sequence"/>
</dbReference>
<dbReference type="PANTHER" id="PTHR12526">
    <property type="entry name" value="GLYCOSYLTRANSFERASE"/>
    <property type="match status" value="1"/>
</dbReference>
<accession>A0ABV3PIN6</accession>